<dbReference type="AlphaFoldDB" id="A0A7J0H0P8"/>
<gene>
    <name evidence="2" type="ORF">Acr_25g0007630</name>
</gene>
<evidence type="ECO:0000313" key="2">
    <source>
        <dbReference type="EMBL" id="GFZ16354.1"/>
    </source>
</evidence>
<feature type="compositionally biased region" description="Basic residues" evidence="1">
    <location>
        <begin position="88"/>
        <end position="99"/>
    </location>
</feature>
<name>A0A7J0H0P8_9ERIC</name>
<dbReference type="EMBL" id="BJWL01000025">
    <property type="protein sequence ID" value="GFZ16354.1"/>
    <property type="molecule type" value="Genomic_DNA"/>
</dbReference>
<reference evidence="2 3" key="1">
    <citation type="submission" date="2019-07" db="EMBL/GenBank/DDBJ databases">
        <title>De Novo Assembly of kiwifruit Actinidia rufa.</title>
        <authorList>
            <person name="Sugita-Konishi S."/>
            <person name="Sato K."/>
            <person name="Mori E."/>
            <person name="Abe Y."/>
            <person name="Kisaki G."/>
            <person name="Hamano K."/>
            <person name="Suezawa K."/>
            <person name="Otani M."/>
            <person name="Fukuda T."/>
            <person name="Manabe T."/>
            <person name="Gomi K."/>
            <person name="Tabuchi M."/>
            <person name="Akimitsu K."/>
            <person name="Kataoka I."/>
        </authorList>
    </citation>
    <scope>NUCLEOTIDE SEQUENCE [LARGE SCALE GENOMIC DNA]</scope>
    <source>
        <strain evidence="3">cv. Fuchu</strain>
    </source>
</reference>
<accession>A0A7J0H0P8</accession>
<feature type="compositionally biased region" description="Basic and acidic residues" evidence="1">
    <location>
        <begin position="76"/>
        <end position="87"/>
    </location>
</feature>
<feature type="region of interest" description="Disordered" evidence="1">
    <location>
        <begin position="171"/>
        <end position="264"/>
    </location>
</feature>
<feature type="compositionally biased region" description="Basic and acidic residues" evidence="1">
    <location>
        <begin position="172"/>
        <end position="203"/>
    </location>
</feature>
<feature type="compositionally biased region" description="Basic and acidic residues" evidence="1">
    <location>
        <begin position="244"/>
        <end position="264"/>
    </location>
</feature>
<keyword evidence="3" id="KW-1185">Reference proteome</keyword>
<feature type="region of interest" description="Disordered" evidence="1">
    <location>
        <begin position="356"/>
        <end position="412"/>
    </location>
</feature>
<proteinExistence type="predicted"/>
<evidence type="ECO:0000313" key="3">
    <source>
        <dbReference type="Proteomes" id="UP000585474"/>
    </source>
</evidence>
<protein>
    <submittedName>
        <fullName evidence="2">Uncharacterized protein</fullName>
    </submittedName>
</protein>
<feature type="region of interest" description="Disordered" evidence="1">
    <location>
        <begin position="303"/>
        <end position="322"/>
    </location>
</feature>
<organism evidence="2 3">
    <name type="scientific">Actinidia rufa</name>
    <dbReference type="NCBI Taxonomy" id="165716"/>
    <lineage>
        <taxon>Eukaryota</taxon>
        <taxon>Viridiplantae</taxon>
        <taxon>Streptophyta</taxon>
        <taxon>Embryophyta</taxon>
        <taxon>Tracheophyta</taxon>
        <taxon>Spermatophyta</taxon>
        <taxon>Magnoliopsida</taxon>
        <taxon>eudicotyledons</taxon>
        <taxon>Gunneridae</taxon>
        <taxon>Pentapetalae</taxon>
        <taxon>asterids</taxon>
        <taxon>Ericales</taxon>
        <taxon>Actinidiaceae</taxon>
        <taxon>Actinidia</taxon>
    </lineage>
</organism>
<comment type="caution">
    <text evidence="2">The sequence shown here is derived from an EMBL/GenBank/DDBJ whole genome shotgun (WGS) entry which is preliminary data.</text>
</comment>
<feature type="region of interest" description="Disordered" evidence="1">
    <location>
        <begin position="65"/>
        <end position="108"/>
    </location>
</feature>
<sequence>MRITPQKKPRMRNEMNKKMIGHIRQCIGHEWTKLKEMYREKSSQNKALVRRLVLKLQRGTTVAEQTSEFQRATGRGQKEEAREEVLRKRSQRRDKKNCPRNKAQDQSLEAATTAMMAVDESDVLLAASADEESDWISDSGIAYHLCRDKEVFSTHVACEGLVRMANDAIVGKTKDSPVPHGRREIHEGDRGKQEKLQEKEDWKAIPTEGECPDRRAAVRHRSSGISKMNGRRKQQVHTGTQSKRSRDVHEEAQRRETESMHNDRRDVAETSLFRSRYVMVISLVVHTREERWNHDDLHTTYFAAHPGEGESRPPKSYRRAGPEVVGMDNLKNSEYPPMGWRGEIVGMQPNEEIEAQPMKPKTKPNSQEKAQAQIKPKPKPNMNNDMNCNSYWAETKGRKEERKKRRKEERDALTALSEIAAAAAKKSKMEATSLPRSLKWWACMSSWLSSSSLL</sequence>
<dbReference type="Proteomes" id="UP000585474">
    <property type="component" value="Unassembled WGS sequence"/>
</dbReference>
<evidence type="ECO:0000256" key="1">
    <source>
        <dbReference type="SAM" id="MobiDB-lite"/>
    </source>
</evidence>
<dbReference type="OrthoDB" id="8042871at2759"/>